<gene>
    <name evidence="2" type="ORF">EVAR_17983_1</name>
</gene>
<dbReference type="AlphaFoldDB" id="A0A4C1UYC2"/>
<reference evidence="2 3" key="1">
    <citation type="journal article" date="2019" name="Commun. Biol.">
        <title>The bagworm genome reveals a unique fibroin gene that provides high tensile strength.</title>
        <authorList>
            <person name="Kono N."/>
            <person name="Nakamura H."/>
            <person name="Ohtoshi R."/>
            <person name="Tomita M."/>
            <person name="Numata K."/>
            <person name="Arakawa K."/>
        </authorList>
    </citation>
    <scope>NUCLEOTIDE SEQUENCE [LARGE SCALE GENOMIC DNA]</scope>
</reference>
<dbReference type="OrthoDB" id="7211176at2759"/>
<evidence type="ECO:0000313" key="2">
    <source>
        <dbReference type="EMBL" id="GBP31491.1"/>
    </source>
</evidence>
<comment type="caution">
    <text evidence="2">The sequence shown here is derived from an EMBL/GenBank/DDBJ whole genome shotgun (WGS) entry which is preliminary data.</text>
</comment>
<name>A0A4C1UYC2_EUMVA</name>
<dbReference type="EMBL" id="BGZK01000246">
    <property type="protein sequence ID" value="GBP31491.1"/>
    <property type="molecule type" value="Genomic_DNA"/>
</dbReference>
<keyword evidence="3" id="KW-1185">Reference proteome</keyword>
<evidence type="ECO:0000313" key="3">
    <source>
        <dbReference type="Proteomes" id="UP000299102"/>
    </source>
</evidence>
<sequence length="107" mass="11285">MSSGRHHLFLVVFSLFCVVVLSNTLDRKASDDIPEVVPAPSEDSAALPGEVNDVDQKAQAGEPLAPVAEGDVGKPEKKCAEIGEFCSGHSDCCTYACLGYLKRCVSG</sequence>
<dbReference type="Proteomes" id="UP000299102">
    <property type="component" value="Unassembled WGS sequence"/>
</dbReference>
<proteinExistence type="predicted"/>
<accession>A0A4C1UYC2</accession>
<keyword evidence="1" id="KW-0732">Signal</keyword>
<feature type="signal peptide" evidence="1">
    <location>
        <begin position="1"/>
        <end position="22"/>
    </location>
</feature>
<feature type="chain" id="PRO_5020022667" evidence="1">
    <location>
        <begin position="23"/>
        <end position="107"/>
    </location>
</feature>
<organism evidence="2 3">
    <name type="scientific">Eumeta variegata</name>
    <name type="common">Bagworm moth</name>
    <name type="synonym">Eumeta japonica</name>
    <dbReference type="NCBI Taxonomy" id="151549"/>
    <lineage>
        <taxon>Eukaryota</taxon>
        <taxon>Metazoa</taxon>
        <taxon>Ecdysozoa</taxon>
        <taxon>Arthropoda</taxon>
        <taxon>Hexapoda</taxon>
        <taxon>Insecta</taxon>
        <taxon>Pterygota</taxon>
        <taxon>Neoptera</taxon>
        <taxon>Endopterygota</taxon>
        <taxon>Lepidoptera</taxon>
        <taxon>Glossata</taxon>
        <taxon>Ditrysia</taxon>
        <taxon>Tineoidea</taxon>
        <taxon>Psychidae</taxon>
        <taxon>Oiketicinae</taxon>
        <taxon>Eumeta</taxon>
    </lineage>
</organism>
<protein>
    <submittedName>
        <fullName evidence="2">Uncharacterized protein</fullName>
    </submittedName>
</protein>
<evidence type="ECO:0000256" key="1">
    <source>
        <dbReference type="SAM" id="SignalP"/>
    </source>
</evidence>